<evidence type="ECO:0008006" key="3">
    <source>
        <dbReference type="Google" id="ProtNLM"/>
    </source>
</evidence>
<evidence type="ECO:0000313" key="2">
    <source>
        <dbReference type="EMBL" id="HGZ11326.1"/>
    </source>
</evidence>
<reference evidence="2" key="1">
    <citation type="journal article" date="2020" name="mSystems">
        <title>Genome- and Community-Level Interaction Insights into Carbon Utilization and Element Cycling Functions of Hydrothermarchaeota in Hydrothermal Sediment.</title>
        <authorList>
            <person name="Zhou Z."/>
            <person name="Liu Y."/>
            <person name="Xu W."/>
            <person name="Pan J."/>
            <person name="Luo Z.H."/>
            <person name="Li M."/>
        </authorList>
    </citation>
    <scope>NUCLEOTIDE SEQUENCE [LARGE SCALE GENOMIC DNA]</scope>
    <source>
        <strain evidence="2">SpSt-853</strain>
    </source>
</reference>
<gene>
    <name evidence="2" type="ORF">ENW48_03795</name>
</gene>
<sequence>MMEIRGLDFFLGLAFGLALGLGLAWLANRVRHFLGRSETTRLAAENRDLKRRLAEKDRHVSRMLRETERLAEKLAGSRGQKPHQSSENLGS</sequence>
<organism evidence="2">
    <name type="scientific">Desulfobacca acetoxidans</name>
    <dbReference type="NCBI Taxonomy" id="60893"/>
    <lineage>
        <taxon>Bacteria</taxon>
        <taxon>Pseudomonadati</taxon>
        <taxon>Thermodesulfobacteriota</taxon>
        <taxon>Desulfobaccia</taxon>
        <taxon>Desulfobaccales</taxon>
        <taxon>Desulfobaccaceae</taxon>
        <taxon>Desulfobacca</taxon>
    </lineage>
</organism>
<protein>
    <recommendedName>
        <fullName evidence="3">LapA family protein</fullName>
    </recommendedName>
</protein>
<feature type="compositionally biased region" description="Polar residues" evidence="1">
    <location>
        <begin position="82"/>
        <end position="91"/>
    </location>
</feature>
<dbReference type="AlphaFoldDB" id="A0A7C5AL09"/>
<comment type="caution">
    <text evidence="2">The sequence shown here is derived from an EMBL/GenBank/DDBJ whole genome shotgun (WGS) entry which is preliminary data.</text>
</comment>
<feature type="region of interest" description="Disordered" evidence="1">
    <location>
        <begin position="71"/>
        <end position="91"/>
    </location>
</feature>
<dbReference type="EMBL" id="DTKJ01000024">
    <property type="protein sequence ID" value="HGZ11326.1"/>
    <property type="molecule type" value="Genomic_DNA"/>
</dbReference>
<evidence type="ECO:0000256" key="1">
    <source>
        <dbReference type="SAM" id="MobiDB-lite"/>
    </source>
</evidence>
<proteinExistence type="predicted"/>
<accession>A0A7C5AL09</accession>
<name>A0A7C5AL09_9BACT</name>